<evidence type="ECO:0000256" key="2">
    <source>
        <dbReference type="ARBA" id="ARBA00022842"/>
    </source>
</evidence>
<evidence type="ECO:0000256" key="3">
    <source>
        <dbReference type="ARBA" id="ARBA00023239"/>
    </source>
</evidence>
<evidence type="ECO:0000313" key="5">
    <source>
        <dbReference type="EMBL" id="MDG4716783.1"/>
    </source>
</evidence>
<dbReference type="SMART" id="SM00922">
    <property type="entry name" value="MR_MLE"/>
    <property type="match status" value="1"/>
</dbReference>
<dbReference type="InterPro" id="IPR029065">
    <property type="entry name" value="Enolase_C-like"/>
</dbReference>
<feature type="domain" description="Mandelate racemase/muconate lactonizing enzyme C-terminal" evidence="4">
    <location>
        <begin position="128"/>
        <end position="233"/>
    </location>
</feature>
<dbReference type="PANTHER" id="PTHR48080:SF2">
    <property type="entry name" value="D-GALACTONATE DEHYDRATASE"/>
    <property type="match status" value="1"/>
</dbReference>
<dbReference type="InterPro" id="IPR036849">
    <property type="entry name" value="Enolase-like_C_sf"/>
</dbReference>
<dbReference type="Pfam" id="PF13378">
    <property type="entry name" value="MR_MLE_C"/>
    <property type="match status" value="1"/>
</dbReference>
<evidence type="ECO:0000256" key="1">
    <source>
        <dbReference type="ARBA" id="ARBA00022723"/>
    </source>
</evidence>
<keyword evidence="3 5" id="KW-0456">Lyase</keyword>
<dbReference type="CDD" id="cd03325">
    <property type="entry name" value="D-galactonate_dehydratase"/>
    <property type="match status" value="1"/>
</dbReference>
<dbReference type="NCBIfam" id="NF010624">
    <property type="entry name" value="PRK14017.1"/>
    <property type="match status" value="1"/>
</dbReference>
<keyword evidence="6" id="KW-1185">Reference proteome</keyword>
<dbReference type="InterPro" id="IPR023592">
    <property type="entry name" value="Galactonate_deHydtase"/>
</dbReference>
<dbReference type="SFLD" id="SFLDG00179">
    <property type="entry name" value="mandelate_racemase"/>
    <property type="match status" value="1"/>
</dbReference>
<dbReference type="PANTHER" id="PTHR48080">
    <property type="entry name" value="D-GALACTONATE DEHYDRATASE-RELATED"/>
    <property type="match status" value="1"/>
</dbReference>
<proteinExistence type="predicted"/>
<accession>A0ABT6G404</accession>
<dbReference type="SUPFAM" id="SSF51604">
    <property type="entry name" value="Enolase C-terminal domain-like"/>
    <property type="match status" value="1"/>
</dbReference>
<dbReference type="EC" id="4.2.1.6" evidence="5"/>
<evidence type="ECO:0000313" key="6">
    <source>
        <dbReference type="Proteomes" id="UP001529085"/>
    </source>
</evidence>
<dbReference type="RefSeq" id="WP_278006223.1">
    <property type="nucleotide sequence ID" value="NZ_JARSBN010000007.1"/>
</dbReference>
<evidence type="ECO:0000259" key="4">
    <source>
        <dbReference type="SMART" id="SM00922"/>
    </source>
</evidence>
<dbReference type="EMBL" id="JARSBN010000007">
    <property type="protein sequence ID" value="MDG4716783.1"/>
    <property type="molecule type" value="Genomic_DNA"/>
</dbReference>
<dbReference type="GO" id="GO:0008869">
    <property type="term" value="F:galactonate dehydratase activity"/>
    <property type="evidence" value="ECO:0007669"/>
    <property type="project" value="UniProtKB-EC"/>
</dbReference>
<keyword evidence="2" id="KW-0460">Magnesium</keyword>
<reference evidence="5 6" key="1">
    <citation type="submission" date="2023-03" db="EMBL/GenBank/DDBJ databases">
        <title>Strain YYF002 represents a novel species in the genus Winogradskyella isolated from seawater.</title>
        <authorList>
            <person name="Fu Z.-Y."/>
        </authorList>
    </citation>
    <scope>NUCLEOTIDE SEQUENCE [LARGE SCALE GENOMIC DNA]</scope>
    <source>
        <strain evidence="5 6">YYF002</strain>
    </source>
</reference>
<gene>
    <name evidence="5" type="primary">dgoD</name>
    <name evidence="5" type="ORF">P7122_12925</name>
</gene>
<dbReference type="Gene3D" id="3.20.20.120">
    <property type="entry name" value="Enolase-like C-terminal domain"/>
    <property type="match status" value="1"/>
</dbReference>
<dbReference type="InterPro" id="IPR013342">
    <property type="entry name" value="Mandelate_racemase_C"/>
</dbReference>
<organism evidence="5 6">
    <name type="scientific">Winogradskyella marincola</name>
    <dbReference type="NCBI Taxonomy" id="3037795"/>
    <lineage>
        <taxon>Bacteria</taxon>
        <taxon>Pseudomonadati</taxon>
        <taxon>Bacteroidota</taxon>
        <taxon>Flavobacteriia</taxon>
        <taxon>Flavobacteriales</taxon>
        <taxon>Flavobacteriaceae</taxon>
        <taxon>Winogradskyella</taxon>
    </lineage>
</organism>
<name>A0ABT6G404_9FLAO</name>
<dbReference type="InterPro" id="IPR013341">
    <property type="entry name" value="Mandelate_racemase_N_dom"/>
</dbReference>
<dbReference type="SFLD" id="SFLDS00001">
    <property type="entry name" value="Enolase"/>
    <property type="match status" value="1"/>
</dbReference>
<dbReference type="PROSITE" id="PS00908">
    <property type="entry name" value="MR_MLE_1"/>
    <property type="match status" value="1"/>
</dbReference>
<protein>
    <submittedName>
        <fullName evidence="5">Galactonate dehydratase</fullName>
        <ecNumber evidence="5">4.2.1.6</ecNumber>
    </submittedName>
</protein>
<dbReference type="Pfam" id="PF02746">
    <property type="entry name" value="MR_MLE_N"/>
    <property type="match status" value="1"/>
</dbReference>
<dbReference type="InterPro" id="IPR034593">
    <property type="entry name" value="DgoD-like"/>
</dbReference>
<dbReference type="InterPro" id="IPR018110">
    <property type="entry name" value="Mandel_Rmase/mucon_lact_enz_CS"/>
</dbReference>
<sequence length="385" mass="43251">MDQLEIVKLELFKVPPRWLFVKVTTKGGIVGWGEPVVEGKADSVAACVRELEPYLIGRTANHIEDIWQVLYRGGFYRGGTILMSAISGIDQALWDIKGKYLNVPVYELLGGAVRQKMKMYCWIGGDNPDVVLEQAHEKIAQGYRAVKMNATGQMPWVSTIKDIKSVARNIKLLREEFGNEIDIGLDFHGRVHKPMVKKLIDELAPYDPMFIEEPVLSENNDALKHIYSYTSIPIATGERMLSRWDFKDVLHQGVVDIIQPDLSHAGGISEVKRIATMAEAYDIAIAPHCPLGPISLASALHLDFSSPNAIIQESSLGIHYNQGFDLLDYVKNPEVFDVKNGYLDLLTKPGLGVEIDEEKLKEGQKIGHDWKNPIWRNEDGNFAEW</sequence>
<dbReference type="SFLD" id="SFLDF00003">
    <property type="entry name" value="D-galactonate_dehydratase"/>
    <property type="match status" value="1"/>
</dbReference>
<dbReference type="SUPFAM" id="SSF54826">
    <property type="entry name" value="Enolase N-terminal domain-like"/>
    <property type="match status" value="1"/>
</dbReference>
<dbReference type="Gene3D" id="3.30.390.10">
    <property type="entry name" value="Enolase-like, N-terminal domain"/>
    <property type="match status" value="1"/>
</dbReference>
<dbReference type="Proteomes" id="UP001529085">
    <property type="component" value="Unassembled WGS sequence"/>
</dbReference>
<keyword evidence="1" id="KW-0479">Metal-binding</keyword>
<dbReference type="InterPro" id="IPR029017">
    <property type="entry name" value="Enolase-like_N"/>
</dbReference>
<comment type="caution">
    <text evidence="5">The sequence shown here is derived from an EMBL/GenBank/DDBJ whole genome shotgun (WGS) entry which is preliminary data.</text>
</comment>